<name>A0ABU8XB29_9BURK</name>
<dbReference type="PANTHER" id="PTHR30126">
    <property type="entry name" value="HTH-TYPE TRANSCRIPTIONAL REGULATOR"/>
    <property type="match status" value="1"/>
</dbReference>
<keyword evidence="7" id="KW-1185">Reference proteome</keyword>
<evidence type="ECO:0000256" key="2">
    <source>
        <dbReference type="ARBA" id="ARBA00023015"/>
    </source>
</evidence>
<dbReference type="PROSITE" id="PS50931">
    <property type="entry name" value="HTH_LYSR"/>
    <property type="match status" value="1"/>
</dbReference>
<dbReference type="PRINTS" id="PR00039">
    <property type="entry name" value="HTHLYSR"/>
</dbReference>
<evidence type="ECO:0000256" key="4">
    <source>
        <dbReference type="ARBA" id="ARBA00023163"/>
    </source>
</evidence>
<protein>
    <submittedName>
        <fullName evidence="6">LysR family transcriptional regulator</fullName>
    </submittedName>
</protein>
<dbReference type="InterPro" id="IPR036388">
    <property type="entry name" value="WH-like_DNA-bd_sf"/>
</dbReference>
<dbReference type="RefSeq" id="WP_340337111.1">
    <property type="nucleotide sequence ID" value="NZ_JBBKZS010000009.1"/>
</dbReference>
<evidence type="ECO:0000256" key="1">
    <source>
        <dbReference type="ARBA" id="ARBA00009437"/>
    </source>
</evidence>
<dbReference type="Gene3D" id="1.10.10.10">
    <property type="entry name" value="Winged helix-like DNA-binding domain superfamily/Winged helix DNA-binding domain"/>
    <property type="match status" value="1"/>
</dbReference>
<dbReference type="InterPro" id="IPR000847">
    <property type="entry name" value="LysR_HTH_N"/>
</dbReference>
<reference evidence="6 7" key="1">
    <citation type="submission" date="2024-03" db="EMBL/GenBank/DDBJ databases">
        <title>Novel species of the genus Variovorax.</title>
        <authorList>
            <person name="Liu Q."/>
            <person name="Xin Y.-H."/>
        </authorList>
    </citation>
    <scope>NUCLEOTIDE SEQUENCE [LARGE SCALE GENOMIC DNA]</scope>
    <source>
        <strain evidence="6 7">KACC 18901</strain>
    </source>
</reference>
<evidence type="ECO:0000313" key="7">
    <source>
        <dbReference type="Proteomes" id="UP001367030"/>
    </source>
</evidence>
<accession>A0ABU8XB29</accession>
<dbReference type="SUPFAM" id="SSF53850">
    <property type="entry name" value="Periplasmic binding protein-like II"/>
    <property type="match status" value="1"/>
</dbReference>
<comment type="similarity">
    <text evidence="1">Belongs to the LysR transcriptional regulatory family.</text>
</comment>
<feature type="domain" description="HTH lysR-type" evidence="5">
    <location>
        <begin position="1"/>
        <end position="58"/>
    </location>
</feature>
<dbReference type="SUPFAM" id="SSF46785">
    <property type="entry name" value="Winged helix' DNA-binding domain"/>
    <property type="match status" value="1"/>
</dbReference>
<gene>
    <name evidence="6" type="ORF">WKW79_20835</name>
</gene>
<keyword evidence="3" id="KW-0238">DNA-binding</keyword>
<dbReference type="Pfam" id="PF00126">
    <property type="entry name" value="HTH_1"/>
    <property type="match status" value="1"/>
</dbReference>
<evidence type="ECO:0000256" key="3">
    <source>
        <dbReference type="ARBA" id="ARBA00023125"/>
    </source>
</evidence>
<keyword evidence="2" id="KW-0805">Transcription regulation</keyword>
<evidence type="ECO:0000313" key="6">
    <source>
        <dbReference type="EMBL" id="MEJ8857035.1"/>
    </source>
</evidence>
<dbReference type="PANTHER" id="PTHR30126:SF98">
    <property type="entry name" value="HTH-TYPE TRANSCRIPTIONAL ACTIVATOR BAUR"/>
    <property type="match status" value="1"/>
</dbReference>
<sequence>MNLQQFEHLLAVVETGSFSKAAEQVHLTQPALSRSIQAMEEELGAPLIDRLGRRKDLTPLGVLVAARARRIGLEVSELKRSAALLAGLEMGSVRLGMGPAPTAVLAVPLLRHMVERYPRIKIQLSGGPAELQLQSLRARSLDALVAHRRSLPPHDDLSVGLLPEMRLGFVCRKGHPLLDSGPVSFSTLRQYPLGASGIGLSHEAVQSLNSYFGRSVHFMDAIQFQSDEASCLLEVVRTTDAVFFGAIEVARSLMDRDELVELKLTRPLRLTSQFAFITLEGVAETPALKVVQGFCAEHMRDR</sequence>
<dbReference type="InterPro" id="IPR036390">
    <property type="entry name" value="WH_DNA-bd_sf"/>
</dbReference>
<dbReference type="Gene3D" id="3.40.190.290">
    <property type="match status" value="1"/>
</dbReference>
<proteinExistence type="inferred from homology"/>
<dbReference type="CDD" id="cd05466">
    <property type="entry name" value="PBP2_LTTR_substrate"/>
    <property type="match status" value="1"/>
</dbReference>
<keyword evidence="4" id="KW-0804">Transcription</keyword>
<dbReference type="Proteomes" id="UP001367030">
    <property type="component" value="Unassembled WGS sequence"/>
</dbReference>
<dbReference type="InterPro" id="IPR005119">
    <property type="entry name" value="LysR_subst-bd"/>
</dbReference>
<organism evidence="6 7">
    <name type="scientific">Variovorax robiniae</name>
    <dbReference type="NCBI Taxonomy" id="1836199"/>
    <lineage>
        <taxon>Bacteria</taxon>
        <taxon>Pseudomonadati</taxon>
        <taxon>Pseudomonadota</taxon>
        <taxon>Betaproteobacteria</taxon>
        <taxon>Burkholderiales</taxon>
        <taxon>Comamonadaceae</taxon>
        <taxon>Variovorax</taxon>
    </lineage>
</organism>
<dbReference type="EMBL" id="JBBKZS010000009">
    <property type="protein sequence ID" value="MEJ8857035.1"/>
    <property type="molecule type" value="Genomic_DNA"/>
</dbReference>
<dbReference type="Pfam" id="PF03466">
    <property type="entry name" value="LysR_substrate"/>
    <property type="match status" value="1"/>
</dbReference>
<comment type="caution">
    <text evidence="6">The sequence shown here is derived from an EMBL/GenBank/DDBJ whole genome shotgun (WGS) entry which is preliminary data.</text>
</comment>
<evidence type="ECO:0000259" key="5">
    <source>
        <dbReference type="PROSITE" id="PS50931"/>
    </source>
</evidence>